<evidence type="ECO:0000313" key="2">
    <source>
        <dbReference type="EMBL" id="CAA0836146.1"/>
    </source>
</evidence>
<dbReference type="Proteomes" id="UP001153555">
    <property type="component" value="Unassembled WGS sequence"/>
</dbReference>
<name>A0A9N7RMC6_STRHE</name>
<dbReference type="EMBL" id="CACSLK010030184">
    <property type="protein sequence ID" value="CAA0836146.1"/>
    <property type="molecule type" value="Genomic_DNA"/>
</dbReference>
<proteinExistence type="predicted"/>
<sequence>MAAYAALVSLVQLLHPHHFPSHLQTPQLDSLFSKARSLQSSLEKISHVPKNLRPTVAQLDSDIRDQIYRAQDLVESFLLDQSSTPYFLRDLADIIETIDPLERDASTIASSLEEDSSETSGGLSSEEVFPLPDSSSGATTTTTKIALGMHDSLRDVSLKQCRLEKFFHTMNRFVEKDELPEGTGQQRRLSVHRNIFVCMKEGYDSAKSVLSTRTLIFPGPYHHHPLPYTLTFDLLRVLDALTVYFIEFPSEILELIHLRLLSLTYNGKLPSQLSRLQKLQTLIVHRHPKIIFIGSSYLPAEVWDMPQLRHLLFMESDFPHPSECTTVSNKNSVLFRNLQSLSDVNAASCTREVLNNMPNLKKLGMWAEKPGDVNFYLDELQHLETLRFTVLNPIPNKSVNFLPQFSLPETLKRLTLSGCGIPWEEMSVIGQLPILEVLKLRELAFQGKGWAPEEGEFLALKFLLLEYVDLKYWIAEHSHFPCLESLIMRHCYKLKEIDFPDIRSIGGLKLIELVDCSPLAVEWAESLEKDNKDKKLKIRTYSSWK</sequence>
<dbReference type="PANTHER" id="PTHR15140">
    <property type="entry name" value="TUBULIN-SPECIFIC CHAPERONE E"/>
    <property type="match status" value="1"/>
</dbReference>
<dbReference type="Gene3D" id="1.20.5.4130">
    <property type="match status" value="1"/>
</dbReference>
<dbReference type="AlphaFoldDB" id="A0A9N7RMC6"/>
<dbReference type="InterPro" id="IPR032675">
    <property type="entry name" value="LRR_dom_sf"/>
</dbReference>
<gene>
    <name evidence="2" type="ORF">SHERM_03263</name>
</gene>
<dbReference type="OrthoDB" id="1478287at2759"/>
<feature type="compositionally biased region" description="Low complexity" evidence="1">
    <location>
        <begin position="118"/>
        <end position="127"/>
    </location>
</feature>
<protein>
    <submittedName>
        <fullName evidence="2">Uncharacterized protein</fullName>
    </submittedName>
</protein>
<feature type="region of interest" description="Disordered" evidence="1">
    <location>
        <begin position="110"/>
        <end position="137"/>
    </location>
</feature>
<dbReference type="Gene3D" id="3.80.10.10">
    <property type="entry name" value="Ribonuclease Inhibitor"/>
    <property type="match status" value="1"/>
</dbReference>
<comment type="caution">
    <text evidence="2">The sequence shown here is derived from an EMBL/GenBank/DDBJ whole genome shotgun (WGS) entry which is preliminary data.</text>
</comment>
<dbReference type="SUPFAM" id="SSF52058">
    <property type="entry name" value="L domain-like"/>
    <property type="match status" value="1"/>
</dbReference>
<evidence type="ECO:0000256" key="1">
    <source>
        <dbReference type="SAM" id="MobiDB-lite"/>
    </source>
</evidence>
<dbReference type="PANTHER" id="PTHR15140:SF33">
    <property type="entry name" value="LATE BLIGHT RESISTANCE PROTEIN HOMOLOG R1A-3 ISOFORM X1"/>
    <property type="match status" value="1"/>
</dbReference>
<accession>A0A9N7RMC6</accession>
<reference evidence="2" key="1">
    <citation type="submission" date="2019-12" db="EMBL/GenBank/DDBJ databases">
        <authorList>
            <person name="Scholes J."/>
        </authorList>
    </citation>
    <scope>NUCLEOTIDE SEQUENCE</scope>
</reference>
<evidence type="ECO:0000313" key="3">
    <source>
        <dbReference type="Proteomes" id="UP001153555"/>
    </source>
</evidence>
<keyword evidence="3" id="KW-1185">Reference proteome</keyword>
<organism evidence="2 3">
    <name type="scientific">Striga hermonthica</name>
    <name type="common">Purple witchweed</name>
    <name type="synonym">Buchnera hermonthica</name>
    <dbReference type="NCBI Taxonomy" id="68872"/>
    <lineage>
        <taxon>Eukaryota</taxon>
        <taxon>Viridiplantae</taxon>
        <taxon>Streptophyta</taxon>
        <taxon>Embryophyta</taxon>
        <taxon>Tracheophyta</taxon>
        <taxon>Spermatophyta</taxon>
        <taxon>Magnoliopsida</taxon>
        <taxon>eudicotyledons</taxon>
        <taxon>Gunneridae</taxon>
        <taxon>Pentapetalae</taxon>
        <taxon>asterids</taxon>
        <taxon>lamiids</taxon>
        <taxon>Lamiales</taxon>
        <taxon>Orobanchaceae</taxon>
        <taxon>Buchnereae</taxon>
        <taxon>Striga</taxon>
    </lineage>
</organism>